<keyword evidence="7" id="KW-1185">Reference proteome</keyword>
<keyword evidence="1" id="KW-0540">Nuclease</keyword>
<dbReference type="PROSITE" id="PS50830">
    <property type="entry name" value="TNASE_3"/>
    <property type="match status" value="1"/>
</dbReference>
<dbReference type="GO" id="GO:0016787">
    <property type="term" value="F:hydrolase activity"/>
    <property type="evidence" value="ECO:0007669"/>
    <property type="project" value="UniProtKB-KW"/>
</dbReference>
<comment type="caution">
    <text evidence="6">The sequence shown here is derived from an EMBL/GenBank/DDBJ whole genome shotgun (WGS) entry which is preliminary data.</text>
</comment>
<evidence type="ECO:0000256" key="1">
    <source>
        <dbReference type="ARBA" id="ARBA00022722"/>
    </source>
</evidence>
<accession>A0A2P8FFN6</accession>
<dbReference type="SUPFAM" id="SSF50199">
    <property type="entry name" value="Staphylococcal nuclease"/>
    <property type="match status" value="1"/>
</dbReference>
<evidence type="ECO:0000313" key="6">
    <source>
        <dbReference type="EMBL" id="PSL20530.1"/>
    </source>
</evidence>
<dbReference type="Gene3D" id="2.40.50.90">
    <property type="match status" value="1"/>
</dbReference>
<organism evidence="6 7">
    <name type="scientific">Shimia abyssi</name>
    <dbReference type="NCBI Taxonomy" id="1662395"/>
    <lineage>
        <taxon>Bacteria</taxon>
        <taxon>Pseudomonadati</taxon>
        <taxon>Pseudomonadota</taxon>
        <taxon>Alphaproteobacteria</taxon>
        <taxon>Rhodobacterales</taxon>
        <taxon>Roseobacteraceae</taxon>
    </lineage>
</organism>
<dbReference type="GO" id="GO:0004519">
    <property type="term" value="F:endonuclease activity"/>
    <property type="evidence" value="ECO:0007669"/>
    <property type="project" value="UniProtKB-KW"/>
</dbReference>
<gene>
    <name evidence="6" type="ORF">CLV88_103177</name>
</gene>
<proteinExistence type="predicted"/>
<dbReference type="InterPro" id="IPR016071">
    <property type="entry name" value="Staphylococal_nuclease_OB-fold"/>
</dbReference>
<feature type="region of interest" description="Disordered" evidence="4">
    <location>
        <begin position="33"/>
        <end position="60"/>
    </location>
</feature>
<keyword evidence="2" id="KW-0255">Endonuclease</keyword>
<evidence type="ECO:0000313" key="7">
    <source>
        <dbReference type="Proteomes" id="UP000240418"/>
    </source>
</evidence>
<dbReference type="RefSeq" id="WP_243403595.1">
    <property type="nucleotide sequence ID" value="NZ_PYGJ01000003.1"/>
</dbReference>
<evidence type="ECO:0000256" key="4">
    <source>
        <dbReference type="SAM" id="MobiDB-lite"/>
    </source>
</evidence>
<reference evidence="6 7" key="1">
    <citation type="submission" date="2018-03" db="EMBL/GenBank/DDBJ databases">
        <title>Genomic Encyclopedia of Archaeal and Bacterial Type Strains, Phase II (KMG-II): from individual species to whole genera.</title>
        <authorList>
            <person name="Goeker M."/>
        </authorList>
    </citation>
    <scope>NUCLEOTIDE SEQUENCE [LARGE SCALE GENOMIC DNA]</scope>
    <source>
        <strain evidence="6 7">DSM 100673</strain>
    </source>
</reference>
<dbReference type="PANTHER" id="PTHR12302">
    <property type="entry name" value="EBNA2 BINDING PROTEIN P100"/>
    <property type="match status" value="1"/>
</dbReference>
<dbReference type="EMBL" id="PYGJ01000003">
    <property type="protein sequence ID" value="PSL20530.1"/>
    <property type="molecule type" value="Genomic_DNA"/>
</dbReference>
<feature type="compositionally biased region" description="Basic residues" evidence="4">
    <location>
        <begin position="40"/>
        <end position="52"/>
    </location>
</feature>
<dbReference type="SMART" id="SM00318">
    <property type="entry name" value="SNc"/>
    <property type="match status" value="1"/>
</dbReference>
<evidence type="ECO:0000259" key="5">
    <source>
        <dbReference type="PROSITE" id="PS50830"/>
    </source>
</evidence>
<feature type="domain" description="TNase-like" evidence="5">
    <location>
        <begin position="76"/>
        <end position="194"/>
    </location>
</feature>
<evidence type="ECO:0000256" key="2">
    <source>
        <dbReference type="ARBA" id="ARBA00022759"/>
    </source>
</evidence>
<dbReference type="InterPro" id="IPR035437">
    <property type="entry name" value="SNase_OB-fold_sf"/>
</dbReference>
<keyword evidence="3" id="KW-0378">Hydrolase</keyword>
<protein>
    <submittedName>
        <fullName evidence="6">Nuclease-like protein</fullName>
    </submittedName>
</protein>
<sequence length="202" mass="23238">MEVIFGLIVLAGAIRLIVVAARRNDVIEPYRPRRREPSVRKPRTAAKRKPSRVSRFDDKHATHLPEPQVLSGAAWIIDGDTITIQKTQVRLFGIDAPELNHPYGQKAKWALHKLCKGQTIRAHVTDVDHHGRTVAKCYLPDGRDLSAEMVKMGMAIDWPKYSGKLYTHLETHDARKKLFLADARQKGRMDIWYQFERRQRQG</sequence>
<dbReference type="AlphaFoldDB" id="A0A2P8FFN6"/>
<name>A0A2P8FFN6_9RHOB</name>
<dbReference type="Proteomes" id="UP000240418">
    <property type="component" value="Unassembled WGS sequence"/>
</dbReference>
<evidence type="ECO:0000256" key="3">
    <source>
        <dbReference type="ARBA" id="ARBA00022801"/>
    </source>
</evidence>
<dbReference type="Pfam" id="PF00565">
    <property type="entry name" value="SNase"/>
    <property type="match status" value="1"/>
</dbReference>
<dbReference type="PANTHER" id="PTHR12302:SF3">
    <property type="entry name" value="SERINE_THREONINE-PROTEIN KINASE 31"/>
    <property type="match status" value="1"/>
</dbReference>